<dbReference type="InterPro" id="IPR039424">
    <property type="entry name" value="SBP_5"/>
</dbReference>
<dbReference type="KEGG" id="spph:KFK14_16290"/>
<proteinExistence type="inferred from homology"/>
<dbReference type="GO" id="GO:0015833">
    <property type="term" value="P:peptide transport"/>
    <property type="evidence" value="ECO:0007669"/>
    <property type="project" value="TreeGrafter"/>
</dbReference>
<dbReference type="PANTHER" id="PTHR30290">
    <property type="entry name" value="PERIPLASMIC BINDING COMPONENT OF ABC TRANSPORTER"/>
    <property type="match status" value="1"/>
</dbReference>
<sequence length="493" mass="53645">MPARNTLTFLFSLAVVAMLGSCSRDEQVGPVIVSVIGTDKQLAEPLKSVMSPASKLILEATAQGIVAFDESGQIVPALAQRWIVEDEGRSYIFRLRRARWPDGSHITAPEVARLLEARIKSNLALDPLGDLEVVREVVPMTGEVIEIRLSAARPYFLQMLAQPQMAITGPDGGTGPYRKQKRANTYFLRPVDDPMAHAGEDMPEIPAWHNRVVRAERAAKAISRFKLGLSQLVLGGRLADLPLLSKSGVDNSSVHIDPVQGLLGLAVTGRSAFLDDDPIREALSAAIERERLLANFAIGGWGITDMLMPQQLDLPRPPSAPRWHGLSISERRNFAANAVNQWRSANGAVPVLRIALPEGAGARILFQLISSDLRRIGVPSRQVPIDDDEADLRLIDEVAAYDSAAWYLGRLSCARKVHCSEAADVKLSEAAIAPTEDARFALLADAEALVVAHAGYIPLAAPVRWSLATRLLNGFTSSPRARHPLNHLFRATN</sequence>
<evidence type="ECO:0000259" key="5">
    <source>
        <dbReference type="Pfam" id="PF00496"/>
    </source>
</evidence>
<organism evidence="6 7">
    <name type="scientific">Sphingobium phenoxybenzoativorans</name>
    <dbReference type="NCBI Taxonomy" id="1592790"/>
    <lineage>
        <taxon>Bacteria</taxon>
        <taxon>Pseudomonadati</taxon>
        <taxon>Pseudomonadota</taxon>
        <taxon>Alphaproteobacteria</taxon>
        <taxon>Sphingomonadales</taxon>
        <taxon>Sphingomonadaceae</taxon>
        <taxon>Sphingobium</taxon>
    </lineage>
</organism>
<evidence type="ECO:0000256" key="2">
    <source>
        <dbReference type="ARBA" id="ARBA00005695"/>
    </source>
</evidence>
<dbReference type="GO" id="GO:0030313">
    <property type="term" value="C:cell envelope"/>
    <property type="evidence" value="ECO:0007669"/>
    <property type="project" value="UniProtKB-SubCell"/>
</dbReference>
<comment type="subcellular location">
    <subcellularLocation>
        <location evidence="1">Periplasm</location>
    </subcellularLocation>
</comment>
<keyword evidence="3" id="KW-0813">Transport</keyword>
<accession>A0A975K4Y4</accession>
<dbReference type="EMBL" id="CP073910">
    <property type="protein sequence ID" value="QUT04592.1"/>
    <property type="molecule type" value="Genomic_DNA"/>
</dbReference>
<feature type="domain" description="Solute-binding protein family 5" evidence="5">
    <location>
        <begin position="73"/>
        <end position="378"/>
    </location>
</feature>
<dbReference type="InterPro" id="IPR000914">
    <property type="entry name" value="SBP_5_dom"/>
</dbReference>
<dbReference type="Pfam" id="PF00496">
    <property type="entry name" value="SBP_bac_5"/>
    <property type="match status" value="1"/>
</dbReference>
<protein>
    <submittedName>
        <fullName evidence="6">ABC transporter substrate-binding protein</fullName>
    </submittedName>
</protein>
<evidence type="ECO:0000313" key="7">
    <source>
        <dbReference type="Proteomes" id="UP000681425"/>
    </source>
</evidence>
<dbReference type="SUPFAM" id="SSF53850">
    <property type="entry name" value="Periplasmic binding protein-like II"/>
    <property type="match status" value="1"/>
</dbReference>
<comment type="similarity">
    <text evidence="2">Belongs to the bacterial solute-binding protein 5 family.</text>
</comment>
<dbReference type="Gene3D" id="3.10.105.10">
    <property type="entry name" value="Dipeptide-binding Protein, Domain 3"/>
    <property type="match status" value="1"/>
</dbReference>
<dbReference type="PANTHER" id="PTHR30290:SF10">
    <property type="entry name" value="PERIPLASMIC OLIGOPEPTIDE-BINDING PROTEIN-RELATED"/>
    <property type="match status" value="1"/>
</dbReference>
<dbReference type="Gene3D" id="3.90.76.10">
    <property type="entry name" value="Dipeptide-binding Protein, Domain 1"/>
    <property type="match status" value="1"/>
</dbReference>
<evidence type="ECO:0000256" key="1">
    <source>
        <dbReference type="ARBA" id="ARBA00004418"/>
    </source>
</evidence>
<keyword evidence="4" id="KW-0732">Signal</keyword>
<gene>
    <name evidence="6" type="ORF">KFK14_16290</name>
</gene>
<name>A0A975K4Y4_9SPHN</name>
<dbReference type="GO" id="GO:1904680">
    <property type="term" value="F:peptide transmembrane transporter activity"/>
    <property type="evidence" value="ECO:0007669"/>
    <property type="project" value="TreeGrafter"/>
</dbReference>
<evidence type="ECO:0000256" key="3">
    <source>
        <dbReference type="ARBA" id="ARBA00022448"/>
    </source>
</evidence>
<evidence type="ECO:0000313" key="6">
    <source>
        <dbReference type="EMBL" id="QUT04592.1"/>
    </source>
</evidence>
<dbReference type="Proteomes" id="UP000681425">
    <property type="component" value="Chromosome"/>
</dbReference>
<keyword evidence="7" id="KW-1185">Reference proteome</keyword>
<reference evidence="6" key="1">
    <citation type="submission" date="2021-04" db="EMBL/GenBank/DDBJ databases">
        <title>Isolation of p-tert-butylphenol degrading bacteria Sphingobium phenoxybenzoativorans Tas13 from active sludge.</title>
        <authorList>
            <person name="Li Y."/>
        </authorList>
    </citation>
    <scope>NUCLEOTIDE SEQUENCE</scope>
    <source>
        <strain evidence="6">Tas13</strain>
    </source>
</reference>
<dbReference type="PROSITE" id="PS51257">
    <property type="entry name" value="PROKAR_LIPOPROTEIN"/>
    <property type="match status" value="1"/>
</dbReference>
<evidence type="ECO:0000256" key="4">
    <source>
        <dbReference type="ARBA" id="ARBA00022729"/>
    </source>
</evidence>
<dbReference type="AlphaFoldDB" id="A0A975K4Y4"/>